<dbReference type="PANTHER" id="PTHR43156:SF2">
    <property type="entry name" value="STAGE II SPORULATION PROTEIN E"/>
    <property type="match status" value="1"/>
</dbReference>
<dbReference type="Gene3D" id="3.60.40.10">
    <property type="entry name" value="PPM-type phosphatase domain"/>
    <property type="match status" value="1"/>
</dbReference>
<feature type="transmembrane region" description="Helical" evidence="3">
    <location>
        <begin position="26"/>
        <end position="43"/>
    </location>
</feature>
<feature type="domain" description="PPM-type phosphatase" evidence="4">
    <location>
        <begin position="202"/>
        <end position="411"/>
    </location>
</feature>
<reference evidence="5 6" key="1">
    <citation type="submission" date="2020-08" db="EMBL/GenBank/DDBJ databases">
        <title>Genomic Encyclopedia of Type Strains, Phase III (KMG-III): the genomes of soil and plant-associated and newly described type strains.</title>
        <authorList>
            <person name="Whitman W."/>
        </authorList>
    </citation>
    <scope>NUCLEOTIDE SEQUENCE [LARGE SCALE GENOMIC DNA]</scope>
    <source>
        <strain evidence="5 6">CECT 8305</strain>
    </source>
</reference>
<sequence length="468" mass="49015">MRSHWGWLLSAVLAEAAIATADALVGGVSLGGLLIVGPLLAAYRLPTVPTAAVSALAVLLALLAPLFGGGEAIAPIEAEHIIGVLAVSTGGVWATATAHARTRCQRAQDRIRRGYARMRRAHARTRSAYACTREAYATTRGALLRTRRALAHIQRVHARTNDACAAAQRAHQDARRALERMTRIAQVSQQAIVCPLPSEIGDLTLAVRTHSATENALIGGDLHDAILTTTGPRLIVGDAKGHGLDAVRLSAAVLAAFRQTAAAEPDLTQLARILDTRIASELGAEDFVTLVLADFAPGEVRLVNCGHPPPLRTGRHLEVLESPAPSPPLGLTPEPILQRIMLAPGQRLLLYTDGLAEARDAKGEMFPLDHQVLAALNGPTLDASLSQLLDLLHAHAGTARADDLTLILAEPAAATAPLIDSQPSGPTSAPAPVAAPAIVPVSAPAPVSLPAPWPPHAKAGERQHRLPD</sequence>
<organism evidence="5 6">
    <name type="scientific">Streptomyces zagrosensis</name>
    <dbReference type="NCBI Taxonomy" id="1042984"/>
    <lineage>
        <taxon>Bacteria</taxon>
        <taxon>Bacillati</taxon>
        <taxon>Actinomycetota</taxon>
        <taxon>Actinomycetes</taxon>
        <taxon>Kitasatosporales</taxon>
        <taxon>Streptomycetaceae</taxon>
        <taxon>Streptomyces</taxon>
    </lineage>
</organism>
<dbReference type="InterPro" id="IPR036457">
    <property type="entry name" value="PPM-type-like_dom_sf"/>
</dbReference>
<dbReference type="GO" id="GO:0016791">
    <property type="term" value="F:phosphatase activity"/>
    <property type="evidence" value="ECO:0007669"/>
    <property type="project" value="TreeGrafter"/>
</dbReference>
<dbReference type="AlphaFoldDB" id="A0A7W9QJB6"/>
<comment type="caution">
    <text evidence="5">The sequence shown here is derived from an EMBL/GenBank/DDBJ whole genome shotgun (WGS) entry which is preliminary data.</text>
</comment>
<dbReference type="EMBL" id="JACHJL010000033">
    <property type="protein sequence ID" value="MBB5940057.1"/>
    <property type="molecule type" value="Genomic_DNA"/>
</dbReference>
<keyword evidence="3" id="KW-0812">Transmembrane</keyword>
<evidence type="ECO:0000256" key="2">
    <source>
        <dbReference type="SAM" id="MobiDB-lite"/>
    </source>
</evidence>
<keyword evidence="1" id="KW-0378">Hydrolase</keyword>
<dbReference type="PANTHER" id="PTHR43156">
    <property type="entry name" value="STAGE II SPORULATION PROTEIN E-RELATED"/>
    <property type="match status" value="1"/>
</dbReference>
<keyword evidence="3" id="KW-1133">Transmembrane helix</keyword>
<evidence type="ECO:0000256" key="3">
    <source>
        <dbReference type="SAM" id="Phobius"/>
    </source>
</evidence>
<dbReference type="InterPro" id="IPR001932">
    <property type="entry name" value="PPM-type_phosphatase-like_dom"/>
</dbReference>
<feature type="region of interest" description="Disordered" evidence="2">
    <location>
        <begin position="445"/>
        <end position="468"/>
    </location>
</feature>
<proteinExistence type="predicted"/>
<dbReference type="InterPro" id="IPR052016">
    <property type="entry name" value="Bact_Sigma-Reg"/>
</dbReference>
<dbReference type="SMART" id="SM00331">
    <property type="entry name" value="PP2C_SIG"/>
    <property type="match status" value="1"/>
</dbReference>
<dbReference type="Pfam" id="PF07228">
    <property type="entry name" value="SpoIIE"/>
    <property type="match status" value="1"/>
</dbReference>
<feature type="compositionally biased region" description="Basic and acidic residues" evidence="2">
    <location>
        <begin position="458"/>
        <end position="468"/>
    </location>
</feature>
<gene>
    <name evidence="5" type="ORF">FHS42_007155</name>
</gene>
<protein>
    <submittedName>
        <fullName evidence="5">Serine phosphatase RsbU (Regulator of sigma subunit)</fullName>
    </submittedName>
</protein>
<dbReference type="SUPFAM" id="SSF81606">
    <property type="entry name" value="PP2C-like"/>
    <property type="match status" value="1"/>
</dbReference>
<keyword evidence="6" id="KW-1185">Reference proteome</keyword>
<name>A0A7W9QJB6_9ACTN</name>
<dbReference type="RefSeq" id="WP_184579892.1">
    <property type="nucleotide sequence ID" value="NZ_JACHJL010000033.1"/>
</dbReference>
<keyword evidence="3" id="KW-0472">Membrane</keyword>
<feature type="transmembrane region" description="Helical" evidence="3">
    <location>
        <begin position="50"/>
        <end position="68"/>
    </location>
</feature>
<evidence type="ECO:0000313" key="6">
    <source>
        <dbReference type="Proteomes" id="UP000588098"/>
    </source>
</evidence>
<evidence type="ECO:0000259" key="4">
    <source>
        <dbReference type="SMART" id="SM00331"/>
    </source>
</evidence>
<evidence type="ECO:0000256" key="1">
    <source>
        <dbReference type="ARBA" id="ARBA00022801"/>
    </source>
</evidence>
<dbReference type="Proteomes" id="UP000588098">
    <property type="component" value="Unassembled WGS sequence"/>
</dbReference>
<evidence type="ECO:0000313" key="5">
    <source>
        <dbReference type="EMBL" id="MBB5940057.1"/>
    </source>
</evidence>
<accession>A0A7W9QJB6</accession>